<proteinExistence type="predicted"/>
<dbReference type="RefSeq" id="WP_060849064.1">
    <property type="nucleotide sequence ID" value="NZ_AP014704.1"/>
</dbReference>
<dbReference type="EMBL" id="AP014704">
    <property type="protein sequence ID" value="BAQ48299.1"/>
    <property type="molecule type" value="Genomic_DNA"/>
</dbReference>
<evidence type="ECO:0000313" key="2">
    <source>
        <dbReference type="Proteomes" id="UP000061432"/>
    </source>
</evidence>
<dbReference type="AlphaFoldDB" id="A0A0C6FS64"/>
<dbReference type="KEGG" id="maqu:Maq22A_c27335"/>
<gene>
    <name evidence="1" type="ORF">Maq22A_c27335</name>
</gene>
<reference evidence="1 2" key="1">
    <citation type="journal article" date="2015" name="Genome Announc.">
        <title>Complete Genome Sequence of Methylobacterium aquaticum Strain 22A, Isolated from Racomitrium japonicum Moss.</title>
        <authorList>
            <person name="Tani A."/>
            <person name="Ogura Y."/>
            <person name="Hayashi T."/>
            <person name="Kimbara K."/>
        </authorList>
    </citation>
    <scope>NUCLEOTIDE SEQUENCE [LARGE SCALE GENOMIC DNA]</scope>
    <source>
        <strain evidence="1 2">MA-22A</strain>
    </source>
</reference>
<name>A0A0C6FS64_9HYPH</name>
<protein>
    <submittedName>
        <fullName evidence="1">Uncharacterized protein</fullName>
    </submittedName>
</protein>
<organism evidence="1 2">
    <name type="scientific">Methylobacterium aquaticum</name>
    <dbReference type="NCBI Taxonomy" id="270351"/>
    <lineage>
        <taxon>Bacteria</taxon>
        <taxon>Pseudomonadati</taxon>
        <taxon>Pseudomonadota</taxon>
        <taxon>Alphaproteobacteria</taxon>
        <taxon>Hyphomicrobiales</taxon>
        <taxon>Methylobacteriaceae</taxon>
        <taxon>Methylobacterium</taxon>
    </lineage>
</organism>
<dbReference type="Proteomes" id="UP000061432">
    <property type="component" value="Chromosome"/>
</dbReference>
<accession>A0A0C6FS64</accession>
<sequence>MTENTTSFAYTVAAFASEGEEKESVAVYGILATSPHMAVEAVRQMMPRDVHVELAGTLSRKVARALRLKQGEARRL</sequence>
<evidence type="ECO:0000313" key="1">
    <source>
        <dbReference type="EMBL" id="BAQ48299.1"/>
    </source>
</evidence>
<dbReference type="PATRIC" id="fig|270351.10.peg.5236"/>
<reference evidence="2" key="2">
    <citation type="submission" date="2015-01" db="EMBL/GenBank/DDBJ databases">
        <title>Complete genome sequence of Methylobacterium aquaticum strain 22A.</title>
        <authorList>
            <person name="Tani A."/>
            <person name="Ogura Y."/>
            <person name="Hayashi T."/>
        </authorList>
    </citation>
    <scope>NUCLEOTIDE SEQUENCE [LARGE SCALE GENOMIC DNA]</scope>
    <source>
        <strain evidence="2">MA-22A</strain>
    </source>
</reference>